<dbReference type="EMBL" id="CP065725">
    <property type="protein sequence ID" value="QPT40249.1"/>
    <property type="molecule type" value="Genomic_DNA"/>
</dbReference>
<feature type="compositionally biased region" description="Low complexity" evidence="1">
    <location>
        <begin position="164"/>
        <end position="188"/>
    </location>
</feature>
<dbReference type="EMBL" id="UGSB01000001">
    <property type="protein sequence ID" value="SUA50514.1"/>
    <property type="molecule type" value="Genomic_DNA"/>
</dbReference>
<gene>
    <name evidence="3" type="ORF">I6G29_01010</name>
    <name evidence="4" type="ORF">NCTC11997_00242</name>
</gene>
<keyword evidence="6" id="KW-1185">Reference proteome</keyword>
<evidence type="ECO:0000256" key="1">
    <source>
        <dbReference type="SAM" id="MobiDB-lite"/>
    </source>
</evidence>
<evidence type="ECO:0000313" key="6">
    <source>
        <dbReference type="Proteomes" id="UP000594903"/>
    </source>
</evidence>
<feature type="region of interest" description="Disordered" evidence="1">
    <location>
        <begin position="118"/>
        <end position="267"/>
    </location>
</feature>
<dbReference type="PROSITE" id="PS51257">
    <property type="entry name" value="PROKAR_LIPOPROTEIN"/>
    <property type="match status" value="1"/>
</dbReference>
<evidence type="ECO:0000313" key="5">
    <source>
        <dbReference type="Proteomes" id="UP000254603"/>
    </source>
</evidence>
<feature type="compositionally biased region" description="Low complexity" evidence="1">
    <location>
        <begin position="242"/>
        <end position="259"/>
    </location>
</feature>
<dbReference type="Gene3D" id="1.10.287.700">
    <property type="entry name" value="Helix hairpin bin"/>
    <property type="match status" value="1"/>
</dbReference>
<reference evidence="4 5" key="1">
    <citation type="submission" date="2018-06" db="EMBL/GenBank/DDBJ databases">
        <authorList>
            <consortium name="Pathogen Informatics"/>
            <person name="Doyle S."/>
        </authorList>
    </citation>
    <scope>NUCLEOTIDE SEQUENCE [LARGE SCALE GENOMIC DNA]</scope>
    <source>
        <strain evidence="4 5">NCTC11997</strain>
    </source>
</reference>
<evidence type="ECO:0000256" key="2">
    <source>
        <dbReference type="SAM" id="SignalP"/>
    </source>
</evidence>
<dbReference type="Proteomes" id="UP000254603">
    <property type="component" value="Unassembled WGS sequence"/>
</dbReference>
<sequence>MKARKLTLLAAILSAFALTACDKAEDTTAPTEPINPPVTESTPGTTTEPEVAPADEAYTLPEPADESEFSESVDNTIESAKKTTEDLVERAKESAAEASDKVKELTDNAIETTKEVTAKAKTKAEEAVENVRQSFSSETGVTDATVDPTAPIEPEVTPLTAGSVTTGTAGDSDATGTVAGDASASATATDEKPDLVGEIIEQNEGASAVEQSPAEQALEEVQEAGVEVREAVETDLEDGARTTTPSSETTTDSAPETESQSGTTTPQ</sequence>
<feature type="compositionally biased region" description="Low complexity" evidence="1">
    <location>
        <begin position="37"/>
        <end position="50"/>
    </location>
</feature>
<dbReference type="STRING" id="1122619.GCA_000373745_00537"/>
<feature type="region of interest" description="Disordered" evidence="1">
    <location>
        <begin position="24"/>
        <end position="103"/>
    </location>
</feature>
<name>A0A378XAA2_9BURK</name>
<accession>A0A378XAA2</accession>
<dbReference type="Proteomes" id="UP000594903">
    <property type="component" value="Chromosome"/>
</dbReference>
<evidence type="ECO:0000313" key="3">
    <source>
        <dbReference type="EMBL" id="QPT40249.1"/>
    </source>
</evidence>
<feature type="chain" id="PRO_5017037332" evidence="2">
    <location>
        <begin position="21"/>
        <end position="267"/>
    </location>
</feature>
<dbReference type="AlphaFoldDB" id="A0A378XAA2"/>
<organism evidence="4 5">
    <name type="scientific">Oligella ureolytica</name>
    <dbReference type="NCBI Taxonomy" id="90244"/>
    <lineage>
        <taxon>Bacteria</taxon>
        <taxon>Pseudomonadati</taxon>
        <taxon>Pseudomonadota</taxon>
        <taxon>Betaproteobacteria</taxon>
        <taxon>Burkholderiales</taxon>
        <taxon>Alcaligenaceae</taxon>
        <taxon>Oligella</taxon>
    </lineage>
</organism>
<dbReference type="RefSeq" id="WP_018573712.1">
    <property type="nucleotide sequence ID" value="NZ_CP065725.1"/>
</dbReference>
<feature type="signal peptide" evidence="2">
    <location>
        <begin position="1"/>
        <end position="20"/>
    </location>
</feature>
<reference evidence="3 6" key="2">
    <citation type="submission" date="2020-12" db="EMBL/GenBank/DDBJ databases">
        <title>FDA dAtabase for Regulatory Grade micrObial Sequences (FDA-ARGOS): Supporting development and validation of Infectious Disease Dx tests.</title>
        <authorList>
            <person name="Sproer C."/>
            <person name="Gronow S."/>
            <person name="Severitt S."/>
            <person name="Schroder I."/>
            <person name="Tallon L."/>
            <person name="Sadzewicz L."/>
            <person name="Zhao X."/>
            <person name="Boylan J."/>
            <person name="Ott S."/>
            <person name="Bowen H."/>
            <person name="Vavikolanu K."/>
            <person name="Mehta A."/>
            <person name="Aluvathingal J."/>
            <person name="Nadendla S."/>
            <person name="Lowell S."/>
            <person name="Myers T."/>
            <person name="Yan Y."/>
            <person name="Sichtig H."/>
        </authorList>
    </citation>
    <scope>NUCLEOTIDE SEQUENCE [LARGE SCALE GENOMIC DNA]</scope>
    <source>
        <strain evidence="3 6">FDAARGOS_872</strain>
    </source>
</reference>
<proteinExistence type="predicted"/>
<evidence type="ECO:0000313" key="4">
    <source>
        <dbReference type="EMBL" id="SUA50514.1"/>
    </source>
</evidence>
<feature type="compositionally biased region" description="Basic and acidic residues" evidence="1">
    <location>
        <begin position="79"/>
        <end position="103"/>
    </location>
</feature>
<keyword evidence="2" id="KW-0732">Signal</keyword>
<feature type="compositionally biased region" description="Polar residues" evidence="1">
    <location>
        <begin position="131"/>
        <end position="142"/>
    </location>
</feature>
<protein>
    <submittedName>
        <fullName evidence="3">YtxH domain-containing protein</fullName>
    </submittedName>
</protein>